<dbReference type="Proteomes" id="UP000037035">
    <property type="component" value="Unassembled WGS sequence"/>
</dbReference>
<feature type="region of interest" description="Disordered" evidence="1">
    <location>
        <begin position="143"/>
        <end position="197"/>
    </location>
</feature>
<feature type="compositionally biased region" description="Basic and acidic residues" evidence="1">
    <location>
        <begin position="22"/>
        <end position="36"/>
    </location>
</feature>
<feature type="transmembrane region" description="Helical" evidence="2">
    <location>
        <begin position="54"/>
        <end position="71"/>
    </location>
</feature>
<accession>A0A0L6V4X0</accession>
<evidence type="ECO:0000313" key="3">
    <source>
        <dbReference type="EMBL" id="KNZ55577.1"/>
    </source>
</evidence>
<dbReference type="AlphaFoldDB" id="A0A0L6V4X0"/>
<organism evidence="3 4">
    <name type="scientific">Puccinia sorghi</name>
    <dbReference type="NCBI Taxonomy" id="27349"/>
    <lineage>
        <taxon>Eukaryota</taxon>
        <taxon>Fungi</taxon>
        <taxon>Dikarya</taxon>
        <taxon>Basidiomycota</taxon>
        <taxon>Pucciniomycotina</taxon>
        <taxon>Pucciniomycetes</taxon>
        <taxon>Pucciniales</taxon>
        <taxon>Pucciniaceae</taxon>
        <taxon>Puccinia</taxon>
    </lineage>
</organism>
<dbReference type="EMBL" id="LAVV01007553">
    <property type="protein sequence ID" value="KNZ55577.1"/>
    <property type="molecule type" value="Genomic_DNA"/>
</dbReference>
<protein>
    <submittedName>
        <fullName evidence="3">Uncharacterized protein</fullName>
    </submittedName>
</protein>
<feature type="compositionally biased region" description="Polar residues" evidence="1">
    <location>
        <begin position="182"/>
        <end position="192"/>
    </location>
</feature>
<gene>
    <name evidence="3" type="ORF">VP01_2646g3</name>
</gene>
<dbReference type="OrthoDB" id="2501728at2759"/>
<evidence type="ECO:0000256" key="1">
    <source>
        <dbReference type="SAM" id="MobiDB-lite"/>
    </source>
</evidence>
<keyword evidence="4" id="KW-1185">Reference proteome</keyword>
<keyword evidence="2" id="KW-0472">Membrane</keyword>
<reference evidence="3 4" key="1">
    <citation type="submission" date="2015-08" db="EMBL/GenBank/DDBJ databases">
        <title>Next Generation Sequencing and Analysis of the Genome of Puccinia sorghi L Schw, the Causal Agent of Maize Common Rust.</title>
        <authorList>
            <person name="Rochi L."/>
            <person name="Burguener G."/>
            <person name="Darino M."/>
            <person name="Turjanski A."/>
            <person name="Kreff E."/>
            <person name="Dieguez M.J."/>
            <person name="Sacco F."/>
        </authorList>
    </citation>
    <scope>NUCLEOTIDE SEQUENCE [LARGE SCALE GENOMIC DNA]</scope>
    <source>
        <strain evidence="3 4">RO10H11247</strain>
    </source>
</reference>
<dbReference type="VEuPathDB" id="FungiDB:VP01_2646g3"/>
<keyword evidence="2" id="KW-0812">Transmembrane</keyword>
<keyword evidence="2" id="KW-1133">Transmembrane helix</keyword>
<evidence type="ECO:0000256" key="2">
    <source>
        <dbReference type="SAM" id="Phobius"/>
    </source>
</evidence>
<evidence type="ECO:0000313" key="4">
    <source>
        <dbReference type="Proteomes" id="UP000037035"/>
    </source>
</evidence>
<proteinExistence type="predicted"/>
<feature type="region of interest" description="Disordered" evidence="1">
    <location>
        <begin position="22"/>
        <end position="44"/>
    </location>
</feature>
<comment type="caution">
    <text evidence="3">The sequence shown here is derived from an EMBL/GenBank/DDBJ whole genome shotgun (WGS) entry which is preliminary data.</text>
</comment>
<name>A0A0L6V4X0_9BASI</name>
<sequence length="517" mass="60558">MIAEVFRDPNHTLGFGLTRERALRKSRTDMTEERETNLVPPNQDLETKTNQMKCLMKLGVIFLLITLAVVIEGTPFEAGKDDLTLGRKRFLFDLNEPAEEENSPHNIFYAEPRTSSPVSESAVTLRNNPVKLPIVSPVEEPIINLSSGSSSSGKRHPDDRDSKSSANARMDPSHEDGFRGANENSSQLQQTRKAVHKRPRVYRMKSNFQHRWKGIEQTTEPIGEPLKVHDWGFAICDLEKHLLMLKYGKVVLPHPTAKVFFDSLEKRKIGIEPSTFFWIPRADAKSILQQFFVTHQSEFRFPEEFRCDTFKNHSLHKVLLMISNKRICLDQYQFFSEDLIKRLRTIIGSNMLDPSSMDSQNKLGRIISFTEEVTKVSQLLILIYLTLHNEHPEEILTSTEIHKFVDWIGNLWFEINKGGEEFLTKYLWAPHIYRLFSLDRLDSWPKRHKLDRTYFYSSAWNFFWVWVEDYERRKFPASNYSIYSKKNLSSIMTRIIYYSNYETISNWIKERKKKKTC</sequence>